<dbReference type="Proteomes" id="UP000254266">
    <property type="component" value="Unassembled WGS sequence"/>
</dbReference>
<keyword evidence="2" id="KW-1185">Reference proteome</keyword>
<dbReference type="Gene3D" id="3.40.190.10">
    <property type="entry name" value="Periplasmic binding protein-like II"/>
    <property type="match status" value="1"/>
</dbReference>
<protein>
    <submittedName>
        <fullName evidence="1">Uncharacterized protein</fullName>
    </submittedName>
</protein>
<name>A0A370DE70_9GAMM</name>
<organism evidence="1 2">
    <name type="scientific">endosymbiont of Galathealinum brachiosum</name>
    <dbReference type="NCBI Taxonomy" id="2200906"/>
    <lineage>
        <taxon>Bacteria</taxon>
        <taxon>Pseudomonadati</taxon>
        <taxon>Pseudomonadota</taxon>
        <taxon>Gammaproteobacteria</taxon>
        <taxon>sulfur-oxidizing symbionts</taxon>
    </lineage>
</organism>
<gene>
    <name evidence="1" type="ORF">DIZ80_09190</name>
</gene>
<dbReference type="EMBL" id="QFXC01000011">
    <property type="protein sequence ID" value="RDH82456.1"/>
    <property type="molecule type" value="Genomic_DNA"/>
</dbReference>
<proteinExistence type="predicted"/>
<evidence type="ECO:0000313" key="2">
    <source>
        <dbReference type="Proteomes" id="UP000254266"/>
    </source>
</evidence>
<accession>A0A370DE70</accession>
<dbReference type="AlphaFoldDB" id="A0A370DE70"/>
<comment type="caution">
    <text evidence="1">The sequence shown here is derived from an EMBL/GenBank/DDBJ whole genome shotgun (WGS) entry which is preliminary data.</text>
</comment>
<sequence>MLNKACKKFTLIVVVYFIAVLSSVAGNVLTIGKVTATEREKTYSELKPMVDYVAGKLSEYGIKKGEVYFANNNQEMIYALLTGKVDWVTDSMFSALIMAEKSSSNEYMQKARIIEV</sequence>
<evidence type="ECO:0000313" key="1">
    <source>
        <dbReference type="EMBL" id="RDH82456.1"/>
    </source>
</evidence>
<reference evidence="1 2" key="1">
    <citation type="journal article" date="2018" name="ISME J.">
        <title>Endosymbiont genomes yield clues of tubeworm success.</title>
        <authorList>
            <person name="Li Y."/>
            <person name="Liles M.R."/>
            <person name="Halanych K.M."/>
        </authorList>
    </citation>
    <scope>NUCLEOTIDE SEQUENCE [LARGE SCALE GENOMIC DNA]</scope>
    <source>
        <strain evidence="1">A1464</strain>
    </source>
</reference>